<evidence type="ECO:0008006" key="7">
    <source>
        <dbReference type="Google" id="ProtNLM"/>
    </source>
</evidence>
<dbReference type="SMART" id="SM00248">
    <property type="entry name" value="ANK"/>
    <property type="match status" value="8"/>
</dbReference>
<keyword evidence="6" id="KW-1185">Reference proteome</keyword>
<sequence>MQSLNHTTRTTENEGPVVDASHKNHILALLPVAGLLGSEIRYLWIFEPVATSYSPTFHTSPKGPIVAHAQAWDRRVQSTENSAGNKIMYSVDTTCRVGKHNVIIAVLPDGEEGTSYAASIGGGALTKKHDIRLGDVVVSAPRDGKGGVFQYDFGKTVQDQVFRLTGFLNHPPIILRTAANGLKARYEIDGHQLETSIETILENKPRLRKKYQRPQENSDRVYRSGVIHPRNNVASCVTACGSDASSLVLRPERTMEEDNLIIHYGLIASANHLMNDALVRDVLASEKGILTNEGGIAGNEVLCFEKEAAGLMNHFPCLVIRGICDYSDSHANMEWQGYAAMAAASYAKDLLYRIPPKKINAERTINHILADVQGKITDVSTSVGRLLSIQNDQKHQTILDWLTPINYASQQHDFLSRRQTGTGRWFLDSHEYRAWLEIDGQTLFCQGIPGSGKTIMTSLVVEDLLGRVRSGGFHDDRAEGGSAGGSIGIAYLYCNFRRQHEQQAEDLLASLLKQLVKGHNCLPQNVQELYDRHKADQTRPDFDEISSALKSVISIHSRVFIIVDALDECQALNKCRSRANFFATSRPMLDIEKRFDGCFSRHIFANDEDIGMYINGHISQLPDFVSKRPSLQEEVKRGIIKAVGGMFLLAQLHLDSLVGKRSPAALRATLEKLPTGSEAYPEAYKEAMLRIGRQVGDQEELAKQALAWITCAKRPLTTVELQHGLAIRAGDSKLDGENVSEIEDIVSVCAGLVTVDRESDIVQLFDITTICITYLSFTAFETGFCEVEEEYQGRLRSNQLYCYAARYWGYHSLSATRDVKALILHFLQSRSNMSASIQVIMPDRDDYCFHNCLYEPTETSGIHLTAYFGLLNTIEHLLETGQHADYKDSHGRTPLWLAAKEGHDKVVSLLLENGADPDPNDHDQRTPLDEAIFKLLIERGADLESRDGEGWSPLSRAVGRGHEAIVKLLVERGVDLESRDGDGSSPLSCAVRKGYDAIVKLLIEKGADLEPRDKVGWTSLTLAIYNGDRSIAKLLIEGGADLESRGRDGMSPLFSAIERGYMDIVKLLIEGGVDMDLEDAMGQTALSLAFKRDREAAVQLLLEKGANPAWPC</sequence>
<dbReference type="Gene3D" id="3.40.50.300">
    <property type="entry name" value="P-loop containing nucleotide triphosphate hydrolases"/>
    <property type="match status" value="1"/>
</dbReference>
<dbReference type="Gene3D" id="3.40.50.1580">
    <property type="entry name" value="Nucleoside phosphorylase domain"/>
    <property type="match status" value="1"/>
</dbReference>
<keyword evidence="1" id="KW-0677">Repeat</keyword>
<comment type="caution">
    <text evidence="5">The sequence shown here is derived from an EMBL/GenBank/DDBJ whole genome shotgun (WGS) entry which is preliminary data.</text>
</comment>
<dbReference type="OrthoDB" id="1577640at2759"/>
<dbReference type="PROSITE" id="PS50088">
    <property type="entry name" value="ANK_REPEAT"/>
    <property type="match status" value="6"/>
</dbReference>
<dbReference type="SUPFAM" id="SSF53167">
    <property type="entry name" value="Purine and uridine phosphorylases"/>
    <property type="match status" value="1"/>
</dbReference>
<evidence type="ECO:0000313" key="6">
    <source>
        <dbReference type="Proteomes" id="UP000717696"/>
    </source>
</evidence>
<dbReference type="PANTHER" id="PTHR10039:SF15">
    <property type="entry name" value="NACHT DOMAIN-CONTAINING PROTEIN"/>
    <property type="match status" value="1"/>
</dbReference>
<feature type="repeat" description="ANK" evidence="2">
    <location>
        <begin position="1048"/>
        <end position="1080"/>
    </location>
</feature>
<feature type="repeat" description="ANK" evidence="2">
    <location>
        <begin position="949"/>
        <end position="981"/>
    </location>
</feature>
<keyword evidence="2" id="KW-0040">ANK repeat</keyword>
<dbReference type="PROSITE" id="PS50297">
    <property type="entry name" value="ANK_REP_REGION"/>
    <property type="match status" value="6"/>
</dbReference>
<organism evidence="5 6">
    <name type="scientific">Dactylonectria estremocensis</name>
    <dbReference type="NCBI Taxonomy" id="1079267"/>
    <lineage>
        <taxon>Eukaryota</taxon>
        <taxon>Fungi</taxon>
        <taxon>Dikarya</taxon>
        <taxon>Ascomycota</taxon>
        <taxon>Pezizomycotina</taxon>
        <taxon>Sordariomycetes</taxon>
        <taxon>Hypocreomycetidae</taxon>
        <taxon>Hypocreales</taxon>
        <taxon>Nectriaceae</taxon>
        <taxon>Dactylonectria</taxon>
    </lineage>
</organism>
<dbReference type="GO" id="GO:0009116">
    <property type="term" value="P:nucleoside metabolic process"/>
    <property type="evidence" value="ECO:0007669"/>
    <property type="project" value="InterPro"/>
</dbReference>
<dbReference type="PANTHER" id="PTHR10039">
    <property type="entry name" value="AMELOGENIN"/>
    <property type="match status" value="1"/>
</dbReference>
<dbReference type="InterPro" id="IPR054471">
    <property type="entry name" value="GPIID_WHD"/>
</dbReference>
<gene>
    <name evidence="5" type="ORF">B0J13DRAFT_592248</name>
</gene>
<evidence type="ECO:0000256" key="1">
    <source>
        <dbReference type="ARBA" id="ARBA00022737"/>
    </source>
</evidence>
<feature type="domain" description="Nephrocystin 3-like N-terminal" evidence="4">
    <location>
        <begin position="421"/>
        <end position="574"/>
    </location>
</feature>
<dbReference type="InterPro" id="IPR035994">
    <property type="entry name" value="Nucleoside_phosphorylase_sf"/>
</dbReference>
<protein>
    <recommendedName>
        <fullName evidence="7">Nucleoside phosphorylase domain-containing protein</fullName>
    </recommendedName>
</protein>
<dbReference type="Proteomes" id="UP000717696">
    <property type="component" value="Unassembled WGS sequence"/>
</dbReference>
<evidence type="ECO:0000256" key="2">
    <source>
        <dbReference type="PROSITE-ProRule" id="PRU00023"/>
    </source>
</evidence>
<feature type="domain" description="GPI inositol-deacylase winged helix" evidence="3">
    <location>
        <begin position="699"/>
        <end position="765"/>
    </location>
</feature>
<dbReference type="InterPro" id="IPR027417">
    <property type="entry name" value="P-loop_NTPase"/>
</dbReference>
<proteinExistence type="predicted"/>
<dbReference type="InterPro" id="IPR002110">
    <property type="entry name" value="Ankyrin_rpt"/>
</dbReference>
<name>A0A9P9FAZ5_9HYPO</name>
<dbReference type="Pfam" id="PF22939">
    <property type="entry name" value="WHD_GPIID"/>
    <property type="match status" value="1"/>
</dbReference>
<evidence type="ECO:0000259" key="4">
    <source>
        <dbReference type="Pfam" id="PF24883"/>
    </source>
</evidence>
<dbReference type="InterPro" id="IPR056884">
    <property type="entry name" value="NPHP3-like_N"/>
</dbReference>
<dbReference type="Pfam" id="PF12796">
    <property type="entry name" value="Ank_2"/>
    <property type="match status" value="2"/>
</dbReference>
<dbReference type="Pfam" id="PF00023">
    <property type="entry name" value="Ank"/>
    <property type="match status" value="1"/>
</dbReference>
<dbReference type="AlphaFoldDB" id="A0A9P9FAZ5"/>
<feature type="repeat" description="ANK" evidence="2">
    <location>
        <begin position="890"/>
        <end position="922"/>
    </location>
</feature>
<evidence type="ECO:0000259" key="3">
    <source>
        <dbReference type="Pfam" id="PF22939"/>
    </source>
</evidence>
<reference evidence="5" key="1">
    <citation type="journal article" date="2021" name="Nat. Commun.">
        <title>Genetic determinants of endophytism in the Arabidopsis root mycobiome.</title>
        <authorList>
            <person name="Mesny F."/>
            <person name="Miyauchi S."/>
            <person name="Thiergart T."/>
            <person name="Pickel B."/>
            <person name="Atanasova L."/>
            <person name="Karlsson M."/>
            <person name="Huettel B."/>
            <person name="Barry K.W."/>
            <person name="Haridas S."/>
            <person name="Chen C."/>
            <person name="Bauer D."/>
            <person name="Andreopoulos W."/>
            <person name="Pangilinan J."/>
            <person name="LaButti K."/>
            <person name="Riley R."/>
            <person name="Lipzen A."/>
            <person name="Clum A."/>
            <person name="Drula E."/>
            <person name="Henrissat B."/>
            <person name="Kohler A."/>
            <person name="Grigoriev I.V."/>
            <person name="Martin F.M."/>
            <person name="Hacquard S."/>
        </authorList>
    </citation>
    <scope>NUCLEOTIDE SEQUENCE</scope>
    <source>
        <strain evidence="5">MPI-CAGE-AT-0021</strain>
    </source>
</reference>
<dbReference type="PRINTS" id="PR01415">
    <property type="entry name" value="ANKYRIN"/>
</dbReference>
<dbReference type="EMBL" id="JAGMUU010000002">
    <property type="protein sequence ID" value="KAH7159645.1"/>
    <property type="molecule type" value="Genomic_DNA"/>
</dbReference>
<dbReference type="GO" id="GO:0003824">
    <property type="term" value="F:catalytic activity"/>
    <property type="evidence" value="ECO:0007669"/>
    <property type="project" value="InterPro"/>
</dbReference>
<accession>A0A9P9FAZ5</accession>
<dbReference type="InterPro" id="IPR036770">
    <property type="entry name" value="Ankyrin_rpt-contain_sf"/>
</dbReference>
<dbReference type="SUPFAM" id="SSF48403">
    <property type="entry name" value="Ankyrin repeat"/>
    <property type="match status" value="1"/>
</dbReference>
<feature type="repeat" description="ANK" evidence="2">
    <location>
        <begin position="1015"/>
        <end position="1047"/>
    </location>
</feature>
<dbReference type="Gene3D" id="1.25.40.20">
    <property type="entry name" value="Ankyrin repeat-containing domain"/>
    <property type="match status" value="1"/>
</dbReference>
<dbReference type="Pfam" id="PF24883">
    <property type="entry name" value="NPHP3_N"/>
    <property type="match status" value="1"/>
</dbReference>
<evidence type="ECO:0000313" key="5">
    <source>
        <dbReference type="EMBL" id="KAH7159645.1"/>
    </source>
</evidence>
<feature type="repeat" description="ANK" evidence="2">
    <location>
        <begin position="982"/>
        <end position="1014"/>
    </location>
</feature>
<feature type="repeat" description="ANK" evidence="2">
    <location>
        <begin position="1081"/>
        <end position="1107"/>
    </location>
</feature>